<dbReference type="AlphaFoldDB" id="A0A058Z565"/>
<keyword evidence="2" id="KW-1185">Reference proteome</keyword>
<evidence type="ECO:0000313" key="2">
    <source>
        <dbReference type="Proteomes" id="UP000030693"/>
    </source>
</evidence>
<proteinExistence type="predicted"/>
<evidence type="ECO:0000313" key="1">
    <source>
        <dbReference type="EMBL" id="KCV69400.1"/>
    </source>
</evidence>
<sequence length="619" mass="64906">MILLPLSPGPGALVALERPPPVPGDPAPWRLQIIPEATGPGDLPASRPLCPRVLSHEWSLARHALLSDGLAGEPVLVAAWASRQQRGHFFLMATGPDPETWRHGVLLERALGSSCCGAASPGMPDQGPHDLRLLSLVAGPRAVMWCVPHGSLLVFDLLADMGTATATCACSGSGDPVTPSGAARLAWPDPAWQRGPRTPLPVGAWLEPALQQVRVLSLLLPPSGPPSGLDVLLQGVHLGREGPGSPDAGRATWLGALVSGDTARAIWPPGLATRLGLDADTVAPCQGGLPDRAGFRLATGPPDPRTSSGDRLLALLSTARRVALVWHLPADGRPAATAPRLLDLAHLAAIARPLAQEPSRAWPQAENPPSEITLTTLTGGFIGLSVTPVDPPSPLLAVVLPPAGAWPCREVPLLVPSGSRFQPRALPLVLADRSSGVLVSCLVPLFHEPASPSARPELLLARRPDDSSPAILLEEDFERLTASRSGWRWISITDDRAVPMGQAPLGAEHPSADVLSVEAFRQWHRARQAGLVERMAALVADTKLLVCDFGRDGPATKRPRVAGSLAAADLMPSGHAGSPSPLEAVWSADFNLYDDEAIGTPVCFQPRSGVAPSSKHSPT</sequence>
<protein>
    <submittedName>
        <fullName evidence="1">Uncharacterized protein</fullName>
    </submittedName>
</protein>
<accession>A0A058Z565</accession>
<gene>
    <name evidence="1" type="ORF">H696_03831</name>
</gene>
<dbReference type="EMBL" id="KB932206">
    <property type="protein sequence ID" value="KCV69400.1"/>
    <property type="molecule type" value="Genomic_DNA"/>
</dbReference>
<dbReference type="GeneID" id="20528556"/>
<organism evidence="1">
    <name type="scientific">Fonticula alba</name>
    <name type="common">Slime mold</name>
    <dbReference type="NCBI Taxonomy" id="691883"/>
    <lineage>
        <taxon>Eukaryota</taxon>
        <taxon>Rotosphaerida</taxon>
        <taxon>Fonticulaceae</taxon>
        <taxon>Fonticula</taxon>
    </lineage>
</organism>
<dbReference type="RefSeq" id="XP_009495965.1">
    <property type="nucleotide sequence ID" value="XM_009497690.1"/>
</dbReference>
<name>A0A058Z565_FONAL</name>
<reference evidence="1" key="1">
    <citation type="submission" date="2013-04" db="EMBL/GenBank/DDBJ databases">
        <title>The Genome Sequence of Fonticula alba ATCC 38817.</title>
        <authorList>
            <consortium name="The Broad Institute Genomics Platform"/>
            <person name="Russ C."/>
            <person name="Cuomo C."/>
            <person name="Burger G."/>
            <person name="Gray M.W."/>
            <person name="Holland P.W.H."/>
            <person name="King N."/>
            <person name="Lang F.B.F."/>
            <person name="Roger A.J."/>
            <person name="Ruiz-Trillo I."/>
            <person name="Brown M."/>
            <person name="Walker B."/>
            <person name="Young S."/>
            <person name="Zeng Q."/>
            <person name="Gargeya S."/>
            <person name="Fitzgerald M."/>
            <person name="Haas B."/>
            <person name="Abouelleil A."/>
            <person name="Allen A.W."/>
            <person name="Alvarado L."/>
            <person name="Arachchi H.M."/>
            <person name="Berlin A.M."/>
            <person name="Chapman S.B."/>
            <person name="Gainer-Dewar J."/>
            <person name="Goldberg J."/>
            <person name="Griggs A."/>
            <person name="Gujja S."/>
            <person name="Hansen M."/>
            <person name="Howarth C."/>
            <person name="Imamovic A."/>
            <person name="Ireland A."/>
            <person name="Larimer J."/>
            <person name="McCowan C."/>
            <person name="Murphy C."/>
            <person name="Pearson M."/>
            <person name="Poon T.W."/>
            <person name="Priest M."/>
            <person name="Roberts A."/>
            <person name="Saif S."/>
            <person name="Shea T."/>
            <person name="Sisk P."/>
            <person name="Sykes S."/>
            <person name="Wortman J."/>
            <person name="Nusbaum C."/>
            <person name="Birren B."/>
        </authorList>
    </citation>
    <scope>NUCLEOTIDE SEQUENCE [LARGE SCALE GENOMIC DNA]</scope>
    <source>
        <strain evidence="1">ATCC 38817</strain>
    </source>
</reference>
<dbReference type="Proteomes" id="UP000030693">
    <property type="component" value="Unassembled WGS sequence"/>
</dbReference>